<feature type="compositionally biased region" description="Low complexity" evidence="1">
    <location>
        <begin position="616"/>
        <end position="632"/>
    </location>
</feature>
<evidence type="ECO:0000256" key="1">
    <source>
        <dbReference type="SAM" id="MobiDB-lite"/>
    </source>
</evidence>
<dbReference type="InterPro" id="IPR015378">
    <property type="entry name" value="Transposase-like_Mu_C"/>
</dbReference>
<protein>
    <submittedName>
        <fullName evidence="3">Transposase</fullName>
    </submittedName>
</protein>
<evidence type="ECO:0000259" key="2">
    <source>
        <dbReference type="Pfam" id="PF09299"/>
    </source>
</evidence>
<reference evidence="3 4" key="1">
    <citation type="submission" date="2019-10" db="EMBL/GenBank/DDBJ databases">
        <title>Whole genome shotgun sequence of Streptomyces angustmyceticus NBRC 3934.</title>
        <authorList>
            <person name="Hosoyama A."/>
            <person name="Ichikawa N."/>
            <person name="Kimura A."/>
            <person name="Kitahashi Y."/>
            <person name="Komaki H."/>
            <person name="Uohara A."/>
        </authorList>
    </citation>
    <scope>NUCLEOTIDE SEQUENCE [LARGE SCALE GENOMIC DNA]</scope>
    <source>
        <strain evidence="3 4">NBRC 3934</strain>
    </source>
</reference>
<evidence type="ECO:0000313" key="4">
    <source>
        <dbReference type="Proteomes" id="UP000325598"/>
    </source>
</evidence>
<comment type="caution">
    <text evidence="3">The sequence shown here is derived from an EMBL/GenBank/DDBJ whole genome shotgun (WGS) entry which is preliminary data.</text>
</comment>
<name>A0A5J4LDV8_9ACTN</name>
<dbReference type="Proteomes" id="UP000325598">
    <property type="component" value="Unassembled WGS sequence"/>
</dbReference>
<feature type="region of interest" description="Disordered" evidence="1">
    <location>
        <begin position="597"/>
        <end position="667"/>
    </location>
</feature>
<sequence length="667" mass="69939">MSNEPAALGGRGVGVGARVEFEGRTWQVSGLADGRVYVAADDGATGCVLAARLVTAPGFKVVGQADPPIPSAETWAALPLAARERALAWQRHIREIETGLPGGPGSRGVPRDEYDPQRFTLAEREHAKARELAALGWTKVSRATVQRRRIAYHKQGLMGLVDQRTVRPRSGTGRADGRVVAAVLEALHLRRGRKAATVKQIIDLAERIVADRHGPGRVKLPAKASMYRLVKAMSDPAEPPGSAARTATRPGPAGGPPAALRPSERVQVATARLSVGAVGEDGTTVEVAVTAALDQASGCVLAAVLHPLQGGPVQLSVLLAEMAVPRPLRPGWPALLEQAHAGGPARRLMSLPDRIEATAARPTAVPETLVLDHGTAGVTSAVLTVCESLGISLEPAPPRTAGARCGALRTLEVLAGLFSRHTVAARPPAAAGENRADEADGAYWSMPQLQDLLDEWITGVWHQRAQEQLRHPLLPRAGLAPQEMWQVLLGAAGRVPLPLAGQHYGELLPARRCAVTESGIRLGGRRYDDACLDEHRGRGGRFEVHHHPHDPRQVFVRLPDGQLHPVPWAQCGHASRPFDELLRRRTGAVLAHRAAGTGAGADVGGDGGARPGGDRTGPAPTAAQPREAAARGAAGGGAVPGTGDARATAVEPGGLSVYDAEAEAGQW</sequence>
<feature type="compositionally biased region" description="Gly residues" evidence="1">
    <location>
        <begin position="597"/>
        <end position="615"/>
    </location>
</feature>
<accession>A0A5J4LDV8</accession>
<organism evidence="3 4">
    <name type="scientific">Streptomyces angustmyceticus</name>
    <dbReference type="NCBI Taxonomy" id="285578"/>
    <lineage>
        <taxon>Bacteria</taxon>
        <taxon>Bacillati</taxon>
        <taxon>Actinomycetota</taxon>
        <taxon>Actinomycetes</taxon>
        <taxon>Kitasatosporales</taxon>
        <taxon>Streptomycetaceae</taxon>
        <taxon>Streptomyces</taxon>
    </lineage>
</organism>
<gene>
    <name evidence="3" type="ORF">San01_48700</name>
</gene>
<feature type="region of interest" description="Disordered" evidence="1">
    <location>
        <begin position="234"/>
        <end position="263"/>
    </location>
</feature>
<dbReference type="AlphaFoldDB" id="A0A5J4LDV8"/>
<keyword evidence="4" id="KW-1185">Reference proteome</keyword>
<feature type="domain" description="Transposase-like Mu C-terminal" evidence="2">
    <location>
        <begin position="507"/>
        <end position="562"/>
    </location>
</feature>
<feature type="compositionally biased region" description="Low complexity" evidence="1">
    <location>
        <begin position="243"/>
        <end position="261"/>
    </location>
</feature>
<dbReference type="Pfam" id="PF09299">
    <property type="entry name" value="Mu-transpos_C"/>
    <property type="match status" value="1"/>
</dbReference>
<proteinExistence type="predicted"/>
<dbReference type="EMBL" id="BLAG01000014">
    <property type="protein sequence ID" value="GES32383.1"/>
    <property type="molecule type" value="Genomic_DNA"/>
</dbReference>
<evidence type="ECO:0000313" key="3">
    <source>
        <dbReference type="EMBL" id="GES32383.1"/>
    </source>
</evidence>